<sequence>MTLRENLAGCKFSFSKPKVDVGLEYACRPSKNSFYLCPSDHIEVGTLWGSISQQLIQQLDPYILSTYLLRYALPVPRRSRMRSPSKLKDLQKIDEDACLFSELISMYSLNGHVEQPESIRCGGGYQTALKRPSPIGGSRAYVLHTFYN</sequence>
<evidence type="ECO:0000313" key="1">
    <source>
        <dbReference type="EMBL" id="JAP51245.1"/>
    </source>
</evidence>
<organism evidence="1">
    <name type="scientific">Schistocephalus solidus</name>
    <name type="common">Tapeworm</name>
    <dbReference type="NCBI Taxonomy" id="70667"/>
    <lineage>
        <taxon>Eukaryota</taxon>
        <taxon>Metazoa</taxon>
        <taxon>Spiralia</taxon>
        <taxon>Lophotrochozoa</taxon>
        <taxon>Platyhelminthes</taxon>
        <taxon>Cestoda</taxon>
        <taxon>Eucestoda</taxon>
        <taxon>Diphyllobothriidea</taxon>
        <taxon>Diphyllobothriidae</taxon>
        <taxon>Schistocephalus</taxon>
    </lineage>
</organism>
<protein>
    <submittedName>
        <fullName evidence="1">Uncharacterized protein</fullName>
    </submittedName>
</protein>
<proteinExistence type="predicted"/>
<reference evidence="1" key="1">
    <citation type="submission" date="2016-01" db="EMBL/GenBank/DDBJ databases">
        <title>Reference transcriptome for the parasite Schistocephalus solidus: insights into the molecular evolution of parasitism.</title>
        <authorList>
            <person name="Hebert F.O."/>
            <person name="Grambauer S."/>
            <person name="Barber I."/>
            <person name="Landry C.R."/>
            <person name="Aubin-Horth N."/>
        </authorList>
    </citation>
    <scope>NUCLEOTIDE SEQUENCE</scope>
</reference>
<gene>
    <name evidence="1" type="ORF">TR121627</name>
</gene>
<name>A0A0X3PH23_SCHSO</name>
<dbReference type="EMBL" id="GEEE01011980">
    <property type="protein sequence ID" value="JAP51245.1"/>
    <property type="molecule type" value="Transcribed_RNA"/>
</dbReference>
<accession>A0A0X3PH23</accession>
<dbReference type="AlphaFoldDB" id="A0A0X3PH23"/>